<dbReference type="AlphaFoldDB" id="I2GPR0"/>
<comment type="caution">
    <text evidence="1">The sequence shown here is derived from an EMBL/GenBank/DDBJ whole genome shotgun (WGS) entry which is preliminary data.</text>
</comment>
<accession>I2GPR0</accession>
<keyword evidence="2" id="KW-1185">Reference proteome</keyword>
<evidence type="ECO:0000313" key="1">
    <source>
        <dbReference type="EMBL" id="CCH55888.1"/>
    </source>
</evidence>
<dbReference type="Proteomes" id="UP000009309">
    <property type="component" value="Unassembled WGS sequence"/>
</dbReference>
<reference evidence="1 2" key="1">
    <citation type="journal article" date="2012" name="J. Bacteriol.">
        <title>Genome Sequence of the Filamentous Bacterium Fibrisoma limi BUZ 3T.</title>
        <authorList>
            <person name="Filippini M."/>
            <person name="Qi W."/>
            <person name="Jaenicke S."/>
            <person name="Goesmann A."/>
            <person name="Smits T.H."/>
            <person name="Bagheri H.C."/>
        </authorList>
    </citation>
    <scope>NUCLEOTIDE SEQUENCE [LARGE SCALE GENOMIC DNA]</scope>
    <source>
        <strain evidence="2">BUZ 3T</strain>
    </source>
</reference>
<gene>
    <name evidence="1" type="ORF">BN8_05185</name>
</gene>
<dbReference type="EMBL" id="CAIT01000009">
    <property type="protein sequence ID" value="CCH55888.1"/>
    <property type="molecule type" value="Genomic_DNA"/>
</dbReference>
<dbReference type="OrthoDB" id="1245779at2"/>
<organism evidence="1 2">
    <name type="scientific">Fibrisoma limi BUZ 3</name>
    <dbReference type="NCBI Taxonomy" id="1185876"/>
    <lineage>
        <taxon>Bacteria</taxon>
        <taxon>Pseudomonadati</taxon>
        <taxon>Bacteroidota</taxon>
        <taxon>Cytophagia</taxon>
        <taxon>Cytophagales</taxon>
        <taxon>Spirosomataceae</taxon>
        <taxon>Fibrisoma</taxon>
    </lineage>
</organism>
<evidence type="ECO:0000313" key="2">
    <source>
        <dbReference type="Proteomes" id="UP000009309"/>
    </source>
</evidence>
<name>I2GPR0_9BACT</name>
<protein>
    <submittedName>
        <fullName evidence="1">Uncharacterized protein</fullName>
    </submittedName>
</protein>
<dbReference type="eggNOG" id="ENOG502ZF1N">
    <property type="taxonomic scope" value="Bacteria"/>
</dbReference>
<dbReference type="RefSeq" id="WP_009284453.1">
    <property type="nucleotide sequence ID" value="NZ_CAIT01000009.1"/>
</dbReference>
<sequence>MEAIETAALQKIDEARDYIVKYACELPGLLSGINLPIPSSRDENIGKTECSKAEYKAITGLQFRQDVLHGLSMKIACEVNCIIEDVCLEINENAIRMLGKERRKAYAAKCENAFNSFSEARSRLYVHSGDLVKNLENNSQLPQIITLNEDQGKFIPIGDTKYGKKVSEIVNEVLSDAQLATEILEEQFIKLKHSIEKNLPVKLKDELAEDISTNYSTTNQSAEESQKITDEKGTITDILSGASTEKEPDNGVDKNKLIWNCKPAIAGFIISELIRAGYIEPPITNGELSLTKLANICNSSFRFTKYNPSPNSWRNVVDTERNTLSEANRTKLTLPDLDQLS</sequence>
<proteinExistence type="predicted"/>